<organism evidence="2 3">
    <name type="scientific">Fusobacterium periodonticum 1_1_41FAA</name>
    <dbReference type="NCBI Taxonomy" id="469621"/>
    <lineage>
        <taxon>Bacteria</taxon>
        <taxon>Fusobacteriati</taxon>
        <taxon>Fusobacteriota</taxon>
        <taxon>Fusobacteriia</taxon>
        <taxon>Fusobacteriales</taxon>
        <taxon>Fusobacteriaceae</taxon>
        <taxon>Fusobacterium</taxon>
    </lineage>
</organism>
<protein>
    <submittedName>
        <fullName evidence="2">Divergent AAA domain protein</fullName>
    </submittedName>
</protein>
<proteinExistence type="predicted"/>
<accession>D6LGB7</accession>
<gene>
    <name evidence="2" type="ORF">HMPREF0400_00766</name>
</gene>
<feature type="domain" description="Schlafen AlbA-2" evidence="1">
    <location>
        <begin position="7"/>
        <end position="113"/>
    </location>
</feature>
<evidence type="ECO:0000313" key="2">
    <source>
        <dbReference type="EMBL" id="EFG29202.2"/>
    </source>
</evidence>
<evidence type="ECO:0000313" key="3">
    <source>
        <dbReference type="Proteomes" id="UP000003964"/>
    </source>
</evidence>
<dbReference type="InterPro" id="IPR038475">
    <property type="entry name" value="RecG_C_sf"/>
</dbReference>
<name>D6LGB7_9FUSO</name>
<dbReference type="SUPFAM" id="SSF46785">
    <property type="entry name" value="Winged helix' DNA-binding domain"/>
    <property type="match status" value="1"/>
</dbReference>
<dbReference type="AlphaFoldDB" id="D6LGB7"/>
<dbReference type="InterPro" id="IPR038461">
    <property type="entry name" value="Schlafen_AlbA_2_dom_sf"/>
</dbReference>
<dbReference type="Pfam" id="PF04326">
    <property type="entry name" value="SLFN_AlbA_2"/>
    <property type="match status" value="1"/>
</dbReference>
<dbReference type="PANTHER" id="PTHR30595">
    <property type="entry name" value="GLPR-RELATED TRANSCRIPTIONAL REPRESSOR"/>
    <property type="match status" value="1"/>
</dbReference>
<evidence type="ECO:0000259" key="1">
    <source>
        <dbReference type="Pfam" id="PF04326"/>
    </source>
</evidence>
<dbReference type="EMBL" id="GG770381">
    <property type="protein sequence ID" value="EFG29202.2"/>
    <property type="molecule type" value="Genomic_DNA"/>
</dbReference>
<dbReference type="Proteomes" id="UP000003964">
    <property type="component" value="Unassembled WGS sequence"/>
</dbReference>
<dbReference type="Gene3D" id="3.30.565.60">
    <property type="match status" value="1"/>
</dbReference>
<dbReference type="InterPro" id="IPR036390">
    <property type="entry name" value="WH_DNA-bd_sf"/>
</dbReference>
<dbReference type="Pfam" id="PF13749">
    <property type="entry name" value="HATPase_c_4"/>
    <property type="match status" value="1"/>
</dbReference>
<dbReference type="InterPro" id="IPR007421">
    <property type="entry name" value="Schlafen_AlbA_2_dom"/>
</dbReference>
<dbReference type="PANTHER" id="PTHR30595:SF6">
    <property type="entry name" value="SCHLAFEN ALBA-2 DOMAIN-CONTAINING PROTEIN"/>
    <property type="match status" value="1"/>
</dbReference>
<reference evidence="2 3" key="1">
    <citation type="submission" date="2010-03" db="EMBL/GenBank/DDBJ databases">
        <title>The Genome Sequence of Fusobacterium sp. 1_1_41FAA.</title>
        <authorList>
            <consortium name="The Broad Institute Genome Sequencing Platform"/>
            <person name="Ward D."/>
            <person name="Earl A."/>
            <person name="Feldgarden M."/>
            <person name="Gevers D."/>
            <person name="Young S.K."/>
            <person name="Zeng Q."/>
            <person name="Koehrsen M."/>
            <person name="Alvarado L."/>
            <person name="Berlin A."/>
            <person name="Borenstein D."/>
            <person name="Chapman S."/>
            <person name="Chen Z."/>
            <person name="Engels R."/>
            <person name="Freedman E."/>
            <person name="Gellesch M."/>
            <person name="Goldberg J."/>
            <person name="Griggs A."/>
            <person name="Gujja S."/>
            <person name="Heilman E."/>
            <person name="Heiman D."/>
            <person name="Hepburn T."/>
            <person name="Howarth C."/>
            <person name="Jen D."/>
            <person name="Larson L."/>
            <person name="Mehta T."/>
            <person name="Park D."/>
            <person name="Pearson M."/>
            <person name="Richards J."/>
            <person name="Roberts A."/>
            <person name="Saif S."/>
            <person name="Shea T."/>
            <person name="Shenoy N."/>
            <person name="Sisk P."/>
            <person name="Stolte C."/>
            <person name="Sykes S."/>
            <person name="Walk T."/>
            <person name="White J."/>
            <person name="Yandava C."/>
            <person name="Strauss J.C."/>
            <person name="Ambrose C.E."/>
            <person name="Allen-Vercoe E."/>
            <person name="Haas B."/>
            <person name="Henn M.R."/>
            <person name="Nusbaum C."/>
            <person name="Birren B."/>
        </authorList>
    </citation>
    <scope>NUCLEOTIDE SEQUENCE [LARGE SCALE GENOMIC DNA]</scope>
    <source>
        <strain evidence="2 3">1_1_41FAA</strain>
    </source>
</reference>
<dbReference type="Gene3D" id="3.30.950.30">
    <property type="entry name" value="Schlafen, AAA domain"/>
    <property type="match status" value="1"/>
</dbReference>
<sequence length="421" mass="48729">MEDDMKESKELELKSTITNTFLKTVSAFSNYNSGKIIFGVDDNGKIIGLENIEELCLDLENKINDNISPKPDFKFIKDTKKNIITLIVEEGFNKPYLYKGKAYKRNDTSTVEVDRIELNRLTLLGLNQYYEELKARKQDLEFKVLTKELEEKLSLKDVSKDVLKTLNLYDDKIGYNNAAELFADNNTFSGTDIAKFGKNIDEILDRNLFINMSIISQFQKTSEVFNRYYKYEQILGSERIEKELIPEKAFRETIANALIHRTWDVNSNIRVSMYEDKIEISSPGGLPSGISEKEYLNGQISQLRNPILANIFFRLKYIEMFGTGIRRINESYKDYAVKPAFEIFENSIKITLPIIKTELFLTTDEKIIMDILEKGAILSSSEILKMTEFKKDKLNRLLKKLIQKNYIDIIGNGRGTKYLKK</sequence>